<dbReference type="InterPro" id="IPR000182">
    <property type="entry name" value="GNAT_dom"/>
</dbReference>
<dbReference type="GO" id="GO:0016747">
    <property type="term" value="F:acyltransferase activity, transferring groups other than amino-acyl groups"/>
    <property type="evidence" value="ECO:0007669"/>
    <property type="project" value="InterPro"/>
</dbReference>
<dbReference type="CDD" id="cd04301">
    <property type="entry name" value="NAT_SF"/>
    <property type="match status" value="1"/>
</dbReference>
<dbReference type="PANTHER" id="PTHR43072:SF60">
    <property type="entry name" value="L-2,4-DIAMINOBUTYRIC ACID ACETYLTRANSFERASE"/>
    <property type="match status" value="1"/>
</dbReference>
<dbReference type="Gene3D" id="3.40.630.30">
    <property type="match status" value="1"/>
</dbReference>
<name>X0W163_9ZZZZ</name>
<gene>
    <name evidence="2" type="ORF">S01H1_56267</name>
</gene>
<reference evidence="2" key="1">
    <citation type="journal article" date="2014" name="Front. Microbiol.">
        <title>High frequency of phylogenetically diverse reductive dehalogenase-homologous genes in deep subseafloor sedimentary metagenomes.</title>
        <authorList>
            <person name="Kawai M."/>
            <person name="Futagami T."/>
            <person name="Toyoda A."/>
            <person name="Takaki Y."/>
            <person name="Nishi S."/>
            <person name="Hori S."/>
            <person name="Arai W."/>
            <person name="Tsubouchi T."/>
            <person name="Morono Y."/>
            <person name="Uchiyama I."/>
            <person name="Ito T."/>
            <person name="Fujiyama A."/>
            <person name="Inagaki F."/>
            <person name="Takami H."/>
        </authorList>
    </citation>
    <scope>NUCLEOTIDE SEQUENCE</scope>
    <source>
        <strain evidence="2">Expedition CK06-06</strain>
    </source>
</reference>
<evidence type="ECO:0000259" key="1">
    <source>
        <dbReference type="PROSITE" id="PS51186"/>
    </source>
</evidence>
<dbReference type="PANTHER" id="PTHR43072">
    <property type="entry name" value="N-ACETYLTRANSFERASE"/>
    <property type="match status" value="1"/>
</dbReference>
<evidence type="ECO:0000313" key="2">
    <source>
        <dbReference type="EMBL" id="GAG17082.1"/>
    </source>
</evidence>
<proteinExistence type="predicted"/>
<dbReference type="PROSITE" id="PS51186">
    <property type="entry name" value="GNAT"/>
    <property type="match status" value="1"/>
</dbReference>
<sequence length="161" mass="18443">MKVTVRKATTQDYEPLLELFDLVDTLHRHNLPNIFQKPPGPARDQDYFKSLLVDPETVLYLAEIENDIAGFILAIIRETPPIPVFIPARLALVTDISVKKEFRRRGIGQQLVNKVHSWAEIRGASAVEITVYAFNQDSLEFYKTIGYETISLRMRFPLNQG</sequence>
<dbReference type="AlphaFoldDB" id="X0W163"/>
<accession>X0W163</accession>
<dbReference type="Pfam" id="PF00583">
    <property type="entry name" value="Acetyltransf_1"/>
    <property type="match status" value="1"/>
</dbReference>
<dbReference type="EMBL" id="BARS01036624">
    <property type="protein sequence ID" value="GAG17082.1"/>
    <property type="molecule type" value="Genomic_DNA"/>
</dbReference>
<feature type="domain" description="N-acetyltransferase" evidence="1">
    <location>
        <begin position="3"/>
        <end position="161"/>
    </location>
</feature>
<dbReference type="InterPro" id="IPR016181">
    <property type="entry name" value="Acyl_CoA_acyltransferase"/>
</dbReference>
<organism evidence="2">
    <name type="scientific">marine sediment metagenome</name>
    <dbReference type="NCBI Taxonomy" id="412755"/>
    <lineage>
        <taxon>unclassified sequences</taxon>
        <taxon>metagenomes</taxon>
        <taxon>ecological metagenomes</taxon>
    </lineage>
</organism>
<dbReference type="SUPFAM" id="SSF55729">
    <property type="entry name" value="Acyl-CoA N-acyltransferases (Nat)"/>
    <property type="match status" value="1"/>
</dbReference>
<comment type="caution">
    <text evidence="2">The sequence shown here is derived from an EMBL/GenBank/DDBJ whole genome shotgun (WGS) entry which is preliminary data.</text>
</comment>
<protein>
    <recommendedName>
        <fullName evidence="1">N-acetyltransferase domain-containing protein</fullName>
    </recommendedName>
</protein>